<name>A0AB73II00_9BURK</name>
<proteinExistence type="predicted"/>
<evidence type="ECO:0000313" key="3">
    <source>
        <dbReference type="Proteomes" id="UP001229486"/>
    </source>
</evidence>
<feature type="transmembrane region" description="Helical" evidence="1">
    <location>
        <begin position="6"/>
        <end position="24"/>
    </location>
</feature>
<gene>
    <name evidence="2" type="ORF">J2793_005123</name>
</gene>
<feature type="transmembrane region" description="Helical" evidence="1">
    <location>
        <begin position="67"/>
        <end position="85"/>
    </location>
</feature>
<keyword evidence="1" id="KW-1133">Transmembrane helix</keyword>
<protein>
    <submittedName>
        <fullName evidence="2">Uncharacterized protein</fullName>
    </submittedName>
</protein>
<evidence type="ECO:0000256" key="1">
    <source>
        <dbReference type="SAM" id="Phobius"/>
    </source>
</evidence>
<dbReference type="RefSeq" id="WP_392394936.1">
    <property type="nucleotide sequence ID" value="NZ_JAURTK010000006.1"/>
</dbReference>
<organism evidence="2 3">
    <name type="scientific">Paraburkholderia caledonica</name>
    <dbReference type="NCBI Taxonomy" id="134536"/>
    <lineage>
        <taxon>Bacteria</taxon>
        <taxon>Pseudomonadati</taxon>
        <taxon>Pseudomonadota</taxon>
        <taxon>Betaproteobacteria</taxon>
        <taxon>Burkholderiales</taxon>
        <taxon>Burkholderiaceae</taxon>
        <taxon>Paraburkholderia</taxon>
    </lineage>
</organism>
<evidence type="ECO:0000313" key="2">
    <source>
        <dbReference type="EMBL" id="MDP9649656.1"/>
    </source>
</evidence>
<keyword evidence="1" id="KW-0472">Membrane</keyword>
<comment type="caution">
    <text evidence="2">The sequence shown here is derived from an EMBL/GenBank/DDBJ whole genome shotgun (WGS) entry which is preliminary data.</text>
</comment>
<dbReference type="EMBL" id="JAURTK010000006">
    <property type="protein sequence ID" value="MDP9649656.1"/>
    <property type="molecule type" value="Genomic_DNA"/>
</dbReference>
<sequence length="107" mass="11873">MKVHGAAAMALLIVFGVIADRHALPLVRRRSKGMAGTALLALFVVQAVSGYGLWYFEGDRLRAATEWLHWAVGFTLPCVLARHVLRRRARRVRRTKDSASADRTSSS</sequence>
<accession>A0AB73II00</accession>
<dbReference type="AlphaFoldDB" id="A0AB73II00"/>
<reference evidence="2" key="1">
    <citation type="submission" date="2023-07" db="EMBL/GenBank/DDBJ databases">
        <title>Sorghum-associated microbial communities from plants grown in Nebraska, USA.</title>
        <authorList>
            <person name="Schachtman D."/>
        </authorList>
    </citation>
    <scope>NUCLEOTIDE SEQUENCE</scope>
    <source>
        <strain evidence="2">DS1061</strain>
    </source>
</reference>
<keyword evidence="1" id="KW-0812">Transmembrane</keyword>
<feature type="transmembrane region" description="Helical" evidence="1">
    <location>
        <begin position="36"/>
        <end position="55"/>
    </location>
</feature>
<dbReference type="Proteomes" id="UP001229486">
    <property type="component" value="Unassembled WGS sequence"/>
</dbReference>